<dbReference type="EMBL" id="FXAT01000001">
    <property type="protein sequence ID" value="SMG06649.1"/>
    <property type="molecule type" value="Genomic_DNA"/>
</dbReference>
<dbReference type="InterPro" id="IPR036291">
    <property type="entry name" value="NAD(P)-bd_dom_sf"/>
</dbReference>
<dbReference type="PANTHER" id="PTHR42879">
    <property type="entry name" value="3-OXOACYL-(ACYL-CARRIER-PROTEIN) REDUCTASE"/>
    <property type="match status" value="1"/>
</dbReference>
<evidence type="ECO:0000313" key="2">
    <source>
        <dbReference type="EMBL" id="SMG06649.1"/>
    </source>
</evidence>
<dbReference type="InterPro" id="IPR002347">
    <property type="entry name" value="SDR_fam"/>
</dbReference>
<dbReference type="SUPFAM" id="SSF51735">
    <property type="entry name" value="NAD(P)-binding Rossmann-fold domains"/>
    <property type="match status" value="1"/>
</dbReference>
<evidence type="ECO:0000256" key="1">
    <source>
        <dbReference type="ARBA" id="ARBA00006484"/>
    </source>
</evidence>
<dbReference type="PANTHER" id="PTHR42879:SF2">
    <property type="entry name" value="3-OXOACYL-[ACYL-CARRIER-PROTEIN] REDUCTASE FABG"/>
    <property type="match status" value="1"/>
</dbReference>
<name>A0A1X7HYX8_9BURK</name>
<dbReference type="Gene3D" id="3.40.50.720">
    <property type="entry name" value="NAD(P)-binding Rossmann-like Domain"/>
    <property type="match status" value="1"/>
</dbReference>
<dbReference type="InterPro" id="IPR020904">
    <property type="entry name" value="Sc_DH/Rdtase_CS"/>
</dbReference>
<comment type="similarity">
    <text evidence="1">Belongs to the short-chain dehydrogenases/reductases (SDR) family.</text>
</comment>
<dbReference type="InterPro" id="IPR050259">
    <property type="entry name" value="SDR"/>
</dbReference>
<dbReference type="PRINTS" id="PR00080">
    <property type="entry name" value="SDRFAMILY"/>
</dbReference>
<dbReference type="STRING" id="1515439.SAMN06265784_101113"/>
<organism evidence="2 3">
    <name type="scientific">Paraburkholderia susongensis</name>
    <dbReference type="NCBI Taxonomy" id="1515439"/>
    <lineage>
        <taxon>Bacteria</taxon>
        <taxon>Pseudomonadati</taxon>
        <taxon>Pseudomonadota</taxon>
        <taxon>Betaproteobacteria</taxon>
        <taxon>Burkholderiales</taxon>
        <taxon>Burkholderiaceae</taxon>
        <taxon>Paraburkholderia</taxon>
    </lineage>
</organism>
<accession>A0A1X7HYX8</accession>
<dbReference type="OrthoDB" id="196630at2"/>
<dbReference type="PRINTS" id="PR00081">
    <property type="entry name" value="GDHRDH"/>
</dbReference>
<evidence type="ECO:0000313" key="3">
    <source>
        <dbReference type="Proteomes" id="UP000193228"/>
    </source>
</evidence>
<dbReference type="CDD" id="cd05233">
    <property type="entry name" value="SDR_c"/>
    <property type="match status" value="1"/>
</dbReference>
<dbReference type="PROSITE" id="PS00061">
    <property type="entry name" value="ADH_SHORT"/>
    <property type="match status" value="1"/>
</dbReference>
<dbReference type="FunFam" id="3.40.50.720:FF:000084">
    <property type="entry name" value="Short-chain dehydrogenase reductase"/>
    <property type="match status" value="1"/>
</dbReference>
<dbReference type="AlphaFoldDB" id="A0A1X7HYX8"/>
<dbReference type="Proteomes" id="UP000193228">
    <property type="component" value="Unassembled WGS sequence"/>
</dbReference>
<reference evidence="3" key="1">
    <citation type="submission" date="2017-04" db="EMBL/GenBank/DDBJ databases">
        <authorList>
            <person name="Varghese N."/>
            <person name="Submissions S."/>
        </authorList>
    </citation>
    <scope>NUCLEOTIDE SEQUENCE [LARGE SCALE GENOMIC DNA]</scope>
    <source>
        <strain evidence="3">LMG 29540</strain>
    </source>
</reference>
<dbReference type="GO" id="GO:0032787">
    <property type="term" value="P:monocarboxylic acid metabolic process"/>
    <property type="evidence" value="ECO:0007669"/>
    <property type="project" value="UniProtKB-ARBA"/>
</dbReference>
<gene>
    <name evidence="2" type="ORF">SAMN06265784_101113</name>
</gene>
<dbReference type="RefSeq" id="WP_085481130.1">
    <property type="nucleotide sequence ID" value="NZ_FXAT01000001.1"/>
</dbReference>
<dbReference type="Pfam" id="PF13561">
    <property type="entry name" value="adh_short_C2"/>
    <property type="match status" value="1"/>
</dbReference>
<keyword evidence="3" id="KW-1185">Reference proteome</keyword>
<proteinExistence type="inferred from homology"/>
<protein>
    <submittedName>
        <fullName evidence="2">3-oxoacyl-[acyl-carrier protein] reductase</fullName>
    </submittedName>
</protein>
<sequence>MSHSFDGQVAIVTGGARGIGLGIARQLKADGARVVIWDLDVSECDTARLGFEPDHLQSVDVSSYACVERAFEATVAALGHVDILVNNAGINGPVVPSWEYPVETWQRVLEVDLNSVFYGCRVAVPHMRARGGGRILNVASIAGKEGVQFISAYSAAKAGVIAFTKSAAKELARDNVLMNCVAPAMVETELFREMSPEHIEASKAKIPLGRFLQIEEVGRMVSWIVSPACSFTTGFTFDLTGGRATY</sequence>